<feature type="compositionally biased region" description="Low complexity" evidence="7">
    <location>
        <begin position="212"/>
        <end position="227"/>
    </location>
</feature>
<comment type="caution">
    <text evidence="10">The sequence shown here is derived from an EMBL/GenBank/DDBJ whole genome shotgun (WGS) entry which is preliminary data.</text>
</comment>
<dbReference type="EMBL" id="JANBUL010000125">
    <property type="protein sequence ID" value="KAJ2780778.1"/>
    <property type="molecule type" value="Genomic_DNA"/>
</dbReference>
<dbReference type="PANTHER" id="PTHR23061">
    <property type="entry name" value="DNA POLYMERASE 2 ALPHA 70 KDA SUBUNIT"/>
    <property type="match status" value="1"/>
</dbReference>
<evidence type="ECO:0000256" key="2">
    <source>
        <dbReference type="ARBA" id="ARBA00007299"/>
    </source>
</evidence>
<dbReference type="GO" id="GO:0005658">
    <property type="term" value="C:alpha DNA polymerase:primase complex"/>
    <property type="evidence" value="ECO:0007669"/>
    <property type="project" value="TreeGrafter"/>
</dbReference>
<feature type="domain" description="DNA polymerase alpha subunit B OB" evidence="9">
    <location>
        <begin position="244"/>
        <end position="351"/>
    </location>
</feature>
<dbReference type="GO" id="GO:0003887">
    <property type="term" value="F:DNA-directed DNA polymerase activity"/>
    <property type="evidence" value="ECO:0007669"/>
    <property type="project" value="UniProtKB-KW"/>
</dbReference>
<evidence type="ECO:0000256" key="4">
    <source>
        <dbReference type="ARBA" id="ARBA00022705"/>
    </source>
</evidence>
<comment type="function">
    <text evidence="6">Accessory subunit of the DNA polymerase alpha complex (also known as the alpha DNA polymerase-primase complex) which plays an essential role in the initiation of DNA synthesis.</text>
</comment>
<keyword evidence="10" id="KW-0808">Transferase</keyword>
<comment type="similarity">
    <text evidence="2 6">Belongs to the DNA polymerase alpha subunit B family.</text>
</comment>
<feature type="region of interest" description="Disordered" evidence="7">
    <location>
        <begin position="169"/>
        <end position="230"/>
    </location>
</feature>
<keyword evidence="5 6" id="KW-0539">Nucleus</keyword>
<dbReference type="OrthoDB" id="336885at2759"/>
<evidence type="ECO:0000256" key="6">
    <source>
        <dbReference type="PIRNR" id="PIRNR018300"/>
    </source>
</evidence>
<evidence type="ECO:0000313" key="11">
    <source>
        <dbReference type="Proteomes" id="UP001140217"/>
    </source>
</evidence>
<dbReference type="PIRSF" id="PIRSF018300">
    <property type="entry name" value="DNA_pol_alph_2"/>
    <property type="match status" value="1"/>
</dbReference>
<keyword evidence="10" id="KW-0239">DNA-directed DNA polymerase</keyword>
<gene>
    <name evidence="10" type="primary">POL12</name>
    <name evidence="10" type="ORF">H4R18_003246</name>
</gene>
<evidence type="ECO:0000259" key="8">
    <source>
        <dbReference type="Pfam" id="PF04042"/>
    </source>
</evidence>
<dbReference type="GO" id="GO:0003677">
    <property type="term" value="F:DNA binding"/>
    <property type="evidence" value="ECO:0007669"/>
    <property type="project" value="InterPro"/>
</dbReference>
<protein>
    <recommendedName>
        <fullName evidence="3 6">DNA polymerase alpha subunit B</fullName>
    </recommendedName>
</protein>
<evidence type="ECO:0000256" key="5">
    <source>
        <dbReference type="ARBA" id="ARBA00023242"/>
    </source>
</evidence>
<accession>A0A9W8H9N8</accession>
<dbReference type="InterPro" id="IPR007185">
    <property type="entry name" value="DNA_pol_a/d/e_bsu"/>
</dbReference>
<dbReference type="Pfam" id="PF22062">
    <property type="entry name" value="OB_DPOA2"/>
    <property type="match status" value="1"/>
</dbReference>
<sequence length="646" mass="69024">MSAPTAAQLQKEFGGTPLEADAVAEGQAICQAFGLAAGELFIRWQTLLINRYGGAAGVQPTRERLLEVRGALQQESERRAAAQRHGSQASQATKLSRNRERTHYDKNSVEGLVRGMMAPGAAAKTPQSARRVGMLRGDAPASPSVFAEPSPSAARYLKRTNMGRTEDALHAELPPLVQPDDRPAPTIRDLGAGADDAGPLSSDESASEAEAEVQAQPGGGAQPAARGPSRRMRYMFEKIGARAETANRRIERMAVDVKAEYGIEALANPTYPHQDAVTAVGRIANISADEGLAAAAPISSDTLFLETSRRLGNGRRIALDVRTTPSFSLFPGQIVAIEGKNLKGTEFSAAQFRLLPRLRHPRIADRPGGIVPFGAAVAAGPYTLSDNLEYEPLRDLVDHIVAAKPDLVLLLGPFVSEAHPLIRDGQVDLLPEEIFAAKVSPQLARLRAGVPPTAAVLLVPSPDDLCHPYPSFPQPPLGRDLLSRLGVPDGVESLANPAQIAVNGVTIAVSNIDVLLHLVKEEVSRLPALSDRLPRLAWHLVEQRHFYPLATPPPGCAAILASHDAKLRMQAMPDVLVVPSQLRQFARIYDNVIILNPGHSSKGLSGGSFARLVFRAPSDVEAPDAMLADSSTTFPAEFASAEIVRV</sequence>
<keyword evidence="10" id="KW-0548">Nucleotidyltransferase</keyword>
<reference evidence="10" key="1">
    <citation type="submission" date="2022-07" db="EMBL/GenBank/DDBJ databases">
        <title>Phylogenomic reconstructions and comparative analyses of Kickxellomycotina fungi.</title>
        <authorList>
            <person name="Reynolds N.K."/>
            <person name="Stajich J.E."/>
            <person name="Barry K."/>
            <person name="Grigoriev I.V."/>
            <person name="Crous P."/>
            <person name="Smith M.E."/>
        </authorList>
    </citation>
    <scope>NUCLEOTIDE SEQUENCE</scope>
    <source>
        <strain evidence="10">NBRC 105414</strain>
    </source>
</reference>
<feature type="compositionally biased region" description="Polar residues" evidence="7">
    <location>
        <begin position="85"/>
        <end position="95"/>
    </location>
</feature>
<feature type="domain" description="DNA polymerase alpha/delta/epsilon subunit B" evidence="8">
    <location>
        <begin position="376"/>
        <end position="586"/>
    </location>
</feature>
<dbReference type="Proteomes" id="UP001140217">
    <property type="component" value="Unassembled WGS sequence"/>
</dbReference>
<evidence type="ECO:0000313" key="10">
    <source>
        <dbReference type="EMBL" id="KAJ2780778.1"/>
    </source>
</evidence>
<feature type="compositionally biased region" description="Basic and acidic residues" evidence="7">
    <location>
        <begin position="97"/>
        <end position="107"/>
    </location>
</feature>
<proteinExistence type="inferred from homology"/>
<keyword evidence="11" id="KW-1185">Reference proteome</keyword>
<dbReference type="PANTHER" id="PTHR23061:SF12">
    <property type="entry name" value="DNA POLYMERASE ALPHA SUBUNIT B"/>
    <property type="match status" value="1"/>
</dbReference>
<keyword evidence="4 6" id="KW-0235">DNA replication</keyword>
<dbReference type="Gene3D" id="3.60.21.60">
    <property type="match status" value="2"/>
</dbReference>
<evidence type="ECO:0000256" key="1">
    <source>
        <dbReference type="ARBA" id="ARBA00004123"/>
    </source>
</evidence>
<dbReference type="GO" id="GO:0006270">
    <property type="term" value="P:DNA replication initiation"/>
    <property type="evidence" value="ECO:0007669"/>
    <property type="project" value="TreeGrafter"/>
</dbReference>
<evidence type="ECO:0000256" key="3">
    <source>
        <dbReference type="ARBA" id="ARBA00018596"/>
    </source>
</evidence>
<evidence type="ECO:0000259" key="9">
    <source>
        <dbReference type="Pfam" id="PF22062"/>
    </source>
</evidence>
<evidence type="ECO:0000256" key="7">
    <source>
        <dbReference type="SAM" id="MobiDB-lite"/>
    </source>
</evidence>
<dbReference type="AlphaFoldDB" id="A0A9W8H9N8"/>
<dbReference type="InterPro" id="IPR016722">
    <property type="entry name" value="DNA_pol_alpha_bsu"/>
</dbReference>
<dbReference type="InterPro" id="IPR054300">
    <property type="entry name" value="OB_DPOA2"/>
</dbReference>
<organism evidence="10 11">
    <name type="scientific">Coemansia javaensis</name>
    <dbReference type="NCBI Taxonomy" id="2761396"/>
    <lineage>
        <taxon>Eukaryota</taxon>
        <taxon>Fungi</taxon>
        <taxon>Fungi incertae sedis</taxon>
        <taxon>Zoopagomycota</taxon>
        <taxon>Kickxellomycotina</taxon>
        <taxon>Kickxellomycetes</taxon>
        <taxon>Kickxellales</taxon>
        <taxon>Kickxellaceae</taxon>
        <taxon>Coemansia</taxon>
    </lineage>
</organism>
<name>A0A9W8H9N8_9FUNG</name>
<feature type="region of interest" description="Disordered" evidence="7">
    <location>
        <begin position="78"/>
        <end position="107"/>
    </location>
</feature>
<dbReference type="Pfam" id="PF04042">
    <property type="entry name" value="DNA_pol_E_B"/>
    <property type="match status" value="1"/>
</dbReference>
<comment type="subcellular location">
    <subcellularLocation>
        <location evidence="1 6">Nucleus</location>
    </subcellularLocation>
</comment>